<evidence type="ECO:0000259" key="1">
    <source>
        <dbReference type="PROSITE" id="PS51819"/>
    </source>
</evidence>
<dbReference type="Gene3D" id="3.10.180.10">
    <property type="entry name" value="2,3-Dihydroxybiphenyl 1,2-Dioxygenase, domain 1"/>
    <property type="match status" value="1"/>
</dbReference>
<dbReference type="PROSITE" id="PS51819">
    <property type="entry name" value="VOC"/>
    <property type="match status" value="1"/>
</dbReference>
<feature type="domain" description="VOC" evidence="1">
    <location>
        <begin position="4"/>
        <end position="146"/>
    </location>
</feature>
<dbReference type="Proteomes" id="UP001344906">
    <property type="component" value="Unassembled WGS sequence"/>
</dbReference>
<comment type="caution">
    <text evidence="2">The sequence shown here is derived from an EMBL/GenBank/DDBJ whole genome shotgun (WGS) entry which is preliminary data.</text>
</comment>
<evidence type="ECO:0000313" key="3">
    <source>
        <dbReference type="Proteomes" id="UP001344906"/>
    </source>
</evidence>
<organism evidence="2 3">
    <name type="scientific">Dictyobacter halimunensis</name>
    <dbReference type="NCBI Taxonomy" id="3026934"/>
    <lineage>
        <taxon>Bacteria</taxon>
        <taxon>Bacillati</taxon>
        <taxon>Chloroflexota</taxon>
        <taxon>Ktedonobacteria</taxon>
        <taxon>Ktedonobacterales</taxon>
        <taxon>Dictyobacteraceae</taxon>
        <taxon>Dictyobacter</taxon>
    </lineage>
</organism>
<evidence type="ECO:0000313" key="2">
    <source>
        <dbReference type="EMBL" id="GLV54659.1"/>
    </source>
</evidence>
<reference evidence="2 3" key="1">
    <citation type="submission" date="2023-02" db="EMBL/GenBank/DDBJ databases">
        <title>Dictyobacter halimunensis sp. nov., a new member of the class Ktedonobacteria from forest soil in a geothermal area.</title>
        <authorList>
            <person name="Rachmania M.K."/>
            <person name="Ningsih F."/>
            <person name="Sakai Y."/>
            <person name="Yabe S."/>
            <person name="Yokota A."/>
            <person name="Sjamsuridzal W."/>
        </authorList>
    </citation>
    <scope>NUCLEOTIDE SEQUENCE [LARGE SCALE GENOMIC DNA]</scope>
    <source>
        <strain evidence="2 3">S3.2.2.5</strain>
    </source>
</reference>
<dbReference type="Pfam" id="PF00903">
    <property type="entry name" value="Glyoxalase"/>
    <property type="match status" value="1"/>
</dbReference>
<dbReference type="SUPFAM" id="SSF54593">
    <property type="entry name" value="Glyoxalase/Bleomycin resistance protein/Dihydroxybiphenyl dioxygenase"/>
    <property type="match status" value="1"/>
</dbReference>
<dbReference type="EMBL" id="BSRI01000001">
    <property type="protein sequence ID" value="GLV54659.1"/>
    <property type="molecule type" value="Genomic_DNA"/>
</dbReference>
<dbReference type="InterPro" id="IPR029068">
    <property type="entry name" value="Glyas_Bleomycin-R_OHBP_Dase"/>
</dbReference>
<protein>
    <recommendedName>
        <fullName evidence="1">VOC domain-containing protein</fullName>
    </recommendedName>
</protein>
<name>A0ABQ6FNR0_9CHLR</name>
<keyword evidence="3" id="KW-1185">Reference proteome</keyword>
<sequence length="153" mass="17124">MDLKFEAVIIPVSDVDRAKKFYKEALGWREDIDYRAPAYEKAIGFRLRGAESYRIVQLTPPGSECAILIGTGITQVTPGTYQGMHLTTSDIEAMRTELVNRGVEVSEPFHFGPQGQTPGLEPGRADYNSYMSFRDPDGNGWLIQEIKQRAPGR</sequence>
<gene>
    <name evidence="2" type="ORF">KDH_15060</name>
</gene>
<proteinExistence type="predicted"/>
<dbReference type="RefSeq" id="WP_338248370.1">
    <property type="nucleotide sequence ID" value="NZ_BSRI01000001.1"/>
</dbReference>
<dbReference type="InterPro" id="IPR037523">
    <property type="entry name" value="VOC_core"/>
</dbReference>
<accession>A0ABQ6FNR0</accession>
<dbReference type="InterPro" id="IPR004360">
    <property type="entry name" value="Glyas_Fos-R_dOase_dom"/>
</dbReference>